<sequence length="70" mass="7660">MGCFTRRTAEPAKNDALPGTAEDGGTSQRASRVEMLRDWGLLFFIQHDETSCVLVRGGASSRQFLLTPTT</sequence>
<proteinExistence type="predicted"/>
<feature type="region of interest" description="Disordered" evidence="1">
    <location>
        <begin position="1"/>
        <end position="29"/>
    </location>
</feature>
<gene>
    <name evidence="2" type="ORF">NITINOP_1106</name>
</gene>
<dbReference type="EMBL" id="LN885086">
    <property type="protein sequence ID" value="CUQ66081.1"/>
    <property type="molecule type" value="Genomic_DNA"/>
</dbReference>
<protein>
    <submittedName>
        <fullName evidence="2">Uncharacterized protein</fullName>
    </submittedName>
</protein>
<dbReference type="KEGG" id="nio:NITINOP_1106"/>
<reference evidence="3" key="1">
    <citation type="submission" date="2015-09" db="EMBL/GenBank/DDBJ databases">
        <authorList>
            <person name="Daims H."/>
        </authorList>
    </citation>
    <scope>NUCLEOTIDE SEQUENCE [LARGE SCALE GENOMIC DNA]</scope>
</reference>
<name>A0A0S4KNP6_9BACT</name>
<keyword evidence="3" id="KW-1185">Reference proteome</keyword>
<dbReference type="Proteomes" id="UP000066284">
    <property type="component" value="Chromosome 1"/>
</dbReference>
<dbReference type="AlphaFoldDB" id="A0A0S4KNP6"/>
<dbReference type="STRING" id="1715989.NITINOP_1106"/>
<evidence type="ECO:0000313" key="2">
    <source>
        <dbReference type="EMBL" id="CUQ66081.1"/>
    </source>
</evidence>
<accession>A0A0S4KNP6</accession>
<evidence type="ECO:0000256" key="1">
    <source>
        <dbReference type="SAM" id="MobiDB-lite"/>
    </source>
</evidence>
<organism evidence="2 3">
    <name type="scientific">Candidatus Nitrospira inopinata</name>
    <dbReference type="NCBI Taxonomy" id="1715989"/>
    <lineage>
        <taxon>Bacteria</taxon>
        <taxon>Pseudomonadati</taxon>
        <taxon>Nitrospirota</taxon>
        <taxon>Nitrospiria</taxon>
        <taxon>Nitrospirales</taxon>
        <taxon>Nitrospiraceae</taxon>
        <taxon>Nitrospira</taxon>
    </lineage>
</organism>
<evidence type="ECO:0000313" key="3">
    <source>
        <dbReference type="Proteomes" id="UP000066284"/>
    </source>
</evidence>